<evidence type="ECO:0000313" key="1">
    <source>
        <dbReference type="EMBL" id="UTY38791.1"/>
    </source>
</evidence>
<sequence length="308" mass="35700">MIENKEWMDISEKLVIKGNFYDQNHLPSQISNAIYQFGNRDIFEIIAFIDASDEEDGSKGMIITPQAIYFQFGQAGCIRYDEVTSLSLQKHHHDPLVKTVIRTKSGNYALSNKTINPEVLVLLLSEITGLNIEMIMTTHEKVAYYVPIILQDLQDDAYEDIELTEKQLTLIKEFNQELEIIEDLDEENYCYELEKIYPRVMTFFDELGLDSEEIDELYKIQEAFEQSDNIAEQKIEDAKRFYDDMMNQYSQGNTQMYDQVQSMMSQLGINESDLAGKSMDEIEDLLCERLGISKSVMDKLVKKFANKS</sequence>
<dbReference type="RefSeq" id="WP_290139426.1">
    <property type="nucleotide sequence ID" value="NZ_CP101620.1"/>
</dbReference>
<evidence type="ECO:0000313" key="2">
    <source>
        <dbReference type="Proteomes" id="UP001060112"/>
    </source>
</evidence>
<name>A0ABY5I3N6_9FIRM</name>
<keyword evidence="2" id="KW-1185">Reference proteome</keyword>
<proteinExistence type="predicted"/>
<accession>A0ABY5I3N6</accession>
<gene>
    <name evidence="1" type="ORF">NMU03_14510</name>
</gene>
<protein>
    <submittedName>
        <fullName evidence="1">Uncharacterized protein</fullName>
    </submittedName>
</protein>
<organism evidence="1 2">
    <name type="scientific">Allocoprobacillus halotolerans</name>
    <dbReference type="NCBI Taxonomy" id="2944914"/>
    <lineage>
        <taxon>Bacteria</taxon>
        <taxon>Bacillati</taxon>
        <taxon>Bacillota</taxon>
        <taxon>Erysipelotrichia</taxon>
        <taxon>Erysipelotrichales</taxon>
        <taxon>Erysipelotrichaceae</taxon>
        <taxon>Allocoprobacillus</taxon>
    </lineage>
</organism>
<dbReference type="EMBL" id="CP101620">
    <property type="protein sequence ID" value="UTY38791.1"/>
    <property type="molecule type" value="Genomic_DNA"/>
</dbReference>
<dbReference type="Proteomes" id="UP001060112">
    <property type="component" value="Chromosome"/>
</dbReference>
<reference evidence="1" key="1">
    <citation type="submission" date="2022-07" db="EMBL/GenBank/DDBJ databases">
        <title>Faecal culturing of patients with breast cancer.</title>
        <authorList>
            <person name="Teng N.M.Y."/>
            <person name="Kiu R."/>
            <person name="Evans R."/>
            <person name="Baker D.J."/>
            <person name="Zenner C."/>
            <person name="Robinson S.D."/>
            <person name="Hall L.J."/>
        </authorList>
    </citation>
    <scope>NUCLEOTIDE SEQUENCE</scope>
    <source>
        <strain evidence="1">LH1062</strain>
    </source>
</reference>